<proteinExistence type="predicted"/>
<dbReference type="GO" id="GO:0016747">
    <property type="term" value="F:acyltransferase activity, transferring groups other than amino-acyl groups"/>
    <property type="evidence" value="ECO:0007669"/>
    <property type="project" value="InterPro"/>
</dbReference>
<dbReference type="PROSITE" id="PS51186">
    <property type="entry name" value="GNAT"/>
    <property type="match status" value="1"/>
</dbReference>
<name>A0A9D5HVR1_9CRYT</name>
<dbReference type="InterPro" id="IPR016181">
    <property type="entry name" value="Acyl_CoA_acyltransferase"/>
</dbReference>
<dbReference type="PANTHER" id="PTHR43617">
    <property type="entry name" value="L-AMINO ACID N-ACETYLTRANSFERASE"/>
    <property type="match status" value="1"/>
</dbReference>
<dbReference type="OrthoDB" id="9975416at2759"/>
<gene>
    <name evidence="2" type="ORF">OJ253_3702</name>
</gene>
<comment type="caution">
    <text evidence="2">The sequence shown here is derived from an EMBL/GenBank/DDBJ whole genome shotgun (WGS) entry which is preliminary data.</text>
</comment>
<evidence type="ECO:0000259" key="1">
    <source>
        <dbReference type="PROSITE" id="PS51186"/>
    </source>
</evidence>
<evidence type="ECO:0000313" key="2">
    <source>
        <dbReference type="EMBL" id="KAJ1604385.1"/>
    </source>
</evidence>
<dbReference type="InterPro" id="IPR000182">
    <property type="entry name" value="GNAT_dom"/>
</dbReference>
<organism evidence="2">
    <name type="scientific">Cryptosporidium canis</name>
    <dbReference type="NCBI Taxonomy" id="195482"/>
    <lineage>
        <taxon>Eukaryota</taxon>
        <taxon>Sar</taxon>
        <taxon>Alveolata</taxon>
        <taxon>Apicomplexa</taxon>
        <taxon>Conoidasida</taxon>
        <taxon>Coccidia</taxon>
        <taxon>Eucoccidiorida</taxon>
        <taxon>Eimeriorina</taxon>
        <taxon>Cryptosporidiidae</taxon>
        <taxon>Cryptosporidium</taxon>
    </lineage>
</organism>
<feature type="domain" description="N-acetyltransferase" evidence="1">
    <location>
        <begin position="4"/>
        <end position="172"/>
    </location>
</feature>
<dbReference type="AlphaFoldDB" id="A0A9D5HVR1"/>
<protein>
    <recommendedName>
        <fullName evidence="1">N-acetyltransferase domain-containing protein</fullName>
    </recommendedName>
</protein>
<accession>A0A9D5HVR1</accession>
<dbReference type="SUPFAM" id="SSF55729">
    <property type="entry name" value="Acyl-CoA N-acyltransferases (Nat)"/>
    <property type="match status" value="1"/>
</dbReference>
<dbReference type="CDD" id="cd04301">
    <property type="entry name" value="NAT_SF"/>
    <property type="match status" value="1"/>
</dbReference>
<dbReference type="Proteomes" id="UP001067231">
    <property type="component" value="Unassembled WGS sequence"/>
</dbReference>
<dbReference type="Pfam" id="PF00583">
    <property type="entry name" value="Acetyltransf_1"/>
    <property type="match status" value="1"/>
</dbReference>
<dbReference type="Gene3D" id="3.40.630.30">
    <property type="match status" value="1"/>
</dbReference>
<reference evidence="2" key="1">
    <citation type="submission" date="2022-10" db="EMBL/GenBank/DDBJ databases">
        <title>Adaptive evolution leads to modifications in subtelomeric GC content in a zoonotic Cryptosporidium species.</title>
        <authorList>
            <person name="Li J."/>
            <person name="Feng Y."/>
            <person name="Xiao L."/>
        </authorList>
    </citation>
    <scope>NUCLEOTIDE SEQUENCE</scope>
    <source>
        <strain evidence="2">33844</strain>
    </source>
</reference>
<sequence>MERITIRPATPADLERLQKIGRQTFYETFSASNSEANMKKYLEEGFSAEKLRGELLNSHTAFYFAVLNGEVIGYLKLNFGPAQTELKDDDAVEIERIYVLKDFHGKQVGQLLYDKAMEVARHSGARYVWLGVWEQNPRAIRFYEKNGFVAFDKHLFRLGDDEQTDIMMKRPL</sequence>
<dbReference type="InterPro" id="IPR050276">
    <property type="entry name" value="MshD_Acetyltransferase"/>
</dbReference>
<dbReference type="EMBL" id="JAPCXC010000152">
    <property type="protein sequence ID" value="KAJ1604385.1"/>
    <property type="molecule type" value="Genomic_DNA"/>
</dbReference>
<dbReference type="PANTHER" id="PTHR43617:SF33">
    <property type="entry name" value="SPORE COAT POLYSACCHARIDE BIOSYNTHESIS PROTEIN SPSD"/>
    <property type="match status" value="1"/>
</dbReference>